<dbReference type="Gene3D" id="3.30.420.10">
    <property type="entry name" value="Ribonuclease H-like superfamily/Ribonuclease H"/>
    <property type="match status" value="1"/>
</dbReference>
<proteinExistence type="predicted"/>
<protein>
    <recommendedName>
        <fullName evidence="1">Gypsy retrotransposon integrase-like protein 1</fullName>
    </recommendedName>
</protein>
<dbReference type="PANTHER" id="PTHR37984:SF15">
    <property type="entry name" value="INTEGRASE CATALYTIC DOMAIN-CONTAINING PROTEIN"/>
    <property type="match status" value="1"/>
</dbReference>
<dbReference type="FunFam" id="1.10.340.70:FF:000001">
    <property type="entry name" value="Retrovirus-related Pol polyprotein from transposon gypsy-like Protein"/>
    <property type="match status" value="1"/>
</dbReference>
<dbReference type="Ensembl" id="ENSSMRT00000017567.1">
    <property type="protein sequence ID" value="ENSSMRP00000015070.1"/>
    <property type="gene ID" value="ENSSMRG00000011737.1"/>
</dbReference>
<accession>A0A8D0BYT7</accession>
<dbReference type="InterPro" id="IPR036397">
    <property type="entry name" value="RNaseH_sf"/>
</dbReference>
<evidence type="ECO:0000256" key="2">
    <source>
        <dbReference type="SAM" id="MobiDB-lite"/>
    </source>
</evidence>
<keyword evidence="5" id="KW-1185">Reference proteome</keyword>
<dbReference type="Pfam" id="PF00665">
    <property type="entry name" value="rve"/>
    <property type="match status" value="1"/>
</dbReference>
<feature type="compositionally biased region" description="Basic and acidic residues" evidence="2">
    <location>
        <begin position="449"/>
        <end position="466"/>
    </location>
</feature>
<reference evidence="4" key="2">
    <citation type="submission" date="2025-09" db="UniProtKB">
        <authorList>
            <consortium name="Ensembl"/>
        </authorList>
    </citation>
    <scope>IDENTIFICATION</scope>
</reference>
<dbReference type="AlphaFoldDB" id="A0A8D0BYT7"/>
<dbReference type="PROSITE" id="PS50994">
    <property type="entry name" value="INTEGRASE"/>
    <property type="match status" value="1"/>
</dbReference>
<dbReference type="Gene3D" id="1.10.340.70">
    <property type="match status" value="1"/>
</dbReference>
<feature type="domain" description="Integrase catalytic" evidence="3">
    <location>
        <begin position="221"/>
        <end position="380"/>
    </location>
</feature>
<dbReference type="GeneTree" id="ENSGT00940000176279"/>
<evidence type="ECO:0000313" key="5">
    <source>
        <dbReference type="Proteomes" id="UP000694421"/>
    </source>
</evidence>
<dbReference type="InterPro" id="IPR041588">
    <property type="entry name" value="Integrase_H2C2"/>
</dbReference>
<dbReference type="Pfam" id="PF17921">
    <property type="entry name" value="Integrase_H2C2"/>
    <property type="match status" value="1"/>
</dbReference>
<dbReference type="InterPro" id="IPR050951">
    <property type="entry name" value="Retrovirus_Pol_polyprotein"/>
</dbReference>
<dbReference type="InterPro" id="IPR012337">
    <property type="entry name" value="RNaseH-like_sf"/>
</dbReference>
<reference evidence="4" key="1">
    <citation type="submission" date="2025-08" db="UniProtKB">
        <authorList>
            <consortium name="Ensembl"/>
        </authorList>
    </citation>
    <scope>IDENTIFICATION</scope>
</reference>
<dbReference type="InterPro" id="IPR001584">
    <property type="entry name" value="Integrase_cat-core"/>
</dbReference>
<organism evidence="4 5">
    <name type="scientific">Salvator merianae</name>
    <name type="common">Argentine black and white tegu</name>
    <name type="synonym">Tupinambis merianae</name>
    <dbReference type="NCBI Taxonomy" id="96440"/>
    <lineage>
        <taxon>Eukaryota</taxon>
        <taxon>Metazoa</taxon>
        <taxon>Chordata</taxon>
        <taxon>Craniata</taxon>
        <taxon>Vertebrata</taxon>
        <taxon>Euteleostomi</taxon>
        <taxon>Lepidosauria</taxon>
        <taxon>Squamata</taxon>
        <taxon>Bifurcata</taxon>
        <taxon>Unidentata</taxon>
        <taxon>Episquamata</taxon>
        <taxon>Laterata</taxon>
        <taxon>Teiioidea</taxon>
        <taxon>Teiidae</taxon>
        <taxon>Salvator</taxon>
    </lineage>
</organism>
<dbReference type="SUPFAM" id="SSF53098">
    <property type="entry name" value="Ribonuclease H-like"/>
    <property type="match status" value="1"/>
</dbReference>
<evidence type="ECO:0000313" key="4">
    <source>
        <dbReference type="Ensembl" id="ENSSMRP00000015070.1"/>
    </source>
</evidence>
<sequence>MAAESTLNSRAPITVLFSALMKDMLEGTQKPTSALLRVIYSGGYPAPRSWPSSNPWLHPGTDSGHSQSLLIQMLRRNEAQGVIRRANSGEFRSLRERAFQTDCLHVAPRPRGSNFSAGYERSEKALKSRWSPLTVQEGLAYHRRRLYVPVEPCREEVLRLCHESRPAGHFGLFRTLHLILRDFWWPRVRADVEWFVKSCPVCHHAKDPPGKPPRLFQPLPTPTGPWKVVSMDFVTDLAPSAGYTTIFMVVDLFSKMAHFVPCAEVPSAKETACLFVHHVFRLHGWPDGVVSDHGDQFTAHFWCSLLHQLGIKSHLSSAFHPQSDGQTEQTNRTLEQYLRCYVNYQQDDWADLLPLAEFAYNNVVHTATQQTPFRANYGGVLPRRSSRLQGIPPPKTELSEGKDDPPLGSEASEGEGLGVNELVSADAAENAVAGSDRDVDSLPPSHAHFRAEKERERDARPVHIGL</sequence>
<dbReference type="Proteomes" id="UP000694421">
    <property type="component" value="Unplaced"/>
</dbReference>
<evidence type="ECO:0000256" key="1">
    <source>
        <dbReference type="ARBA" id="ARBA00039658"/>
    </source>
</evidence>
<dbReference type="GO" id="GO:0003676">
    <property type="term" value="F:nucleic acid binding"/>
    <property type="evidence" value="ECO:0007669"/>
    <property type="project" value="InterPro"/>
</dbReference>
<dbReference type="GO" id="GO:0015074">
    <property type="term" value="P:DNA integration"/>
    <property type="evidence" value="ECO:0007669"/>
    <property type="project" value="InterPro"/>
</dbReference>
<feature type="region of interest" description="Disordered" evidence="2">
    <location>
        <begin position="375"/>
        <end position="466"/>
    </location>
</feature>
<dbReference type="FunFam" id="3.30.420.10:FF:000032">
    <property type="entry name" value="Retrovirus-related Pol polyprotein from transposon 297-like Protein"/>
    <property type="match status" value="1"/>
</dbReference>
<dbReference type="PANTHER" id="PTHR37984">
    <property type="entry name" value="PROTEIN CBG26694"/>
    <property type="match status" value="1"/>
</dbReference>
<name>A0A8D0BYT7_SALMN</name>
<evidence type="ECO:0000259" key="3">
    <source>
        <dbReference type="PROSITE" id="PS50994"/>
    </source>
</evidence>